<dbReference type="EC" id="4.1.1.97" evidence="3"/>
<evidence type="ECO:0000256" key="3">
    <source>
        <dbReference type="ARBA" id="ARBA00012257"/>
    </source>
</evidence>
<reference evidence="8" key="1">
    <citation type="submission" date="2019-09" db="EMBL/GenBank/DDBJ databases">
        <authorList>
            <person name="Li J."/>
        </authorList>
    </citation>
    <scope>NUCLEOTIDE SEQUENCE [LARGE SCALE GENOMIC DNA]</scope>
    <source>
        <strain evidence="8">JCM 14732</strain>
    </source>
</reference>
<keyword evidence="6 8" id="KW-0456">Lyase</keyword>
<feature type="domain" description="Oxo-4-hydroxy-4-carboxy-5-ureidoimidazoline decarboxylase" evidence="7">
    <location>
        <begin position="7"/>
        <end position="156"/>
    </location>
</feature>
<dbReference type="NCBIfam" id="NF010372">
    <property type="entry name" value="PRK13798.1"/>
    <property type="match status" value="1"/>
</dbReference>
<dbReference type="OrthoDB" id="5243781at2"/>
<gene>
    <name evidence="8" type="primary">uraD</name>
    <name evidence="8" type="ORF">ESP70_006585</name>
</gene>
<organism evidence="8 9">
    <name type="scientific">Aeromicrobium ginsengisoli</name>
    <dbReference type="NCBI Taxonomy" id="363867"/>
    <lineage>
        <taxon>Bacteria</taxon>
        <taxon>Bacillati</taxon>
        <taxon>Actinomycetota</taxon>
        <taxon>Actinomycetes</taxon>
        <taxon>Propionibacteriales</taxon>
        <taxon>Nocardioidaceae</taxon>
        <taxon>Aeromicrobium</taxon>
    </lineage>
</organism>
<dbReference type="PANTHER" id="PTHR43466:SF1">
    <property type="entry name" value="2-OXO-4-HYDROXY-4-CARBOXY-5-UREIDOIMIDAZOLINE DECARBOXYLASE-RELATED"/>
    <property type="match status" value="1"/>
</dbReference>
<dbReference type="InterPro" id="IPR018020">
    <property type="entry name" value="OHCU_decarboxylase"/>
</dbReference>
<dbReference type="Pfam" id="PF09349">
    <property type="entry name" value="OHCU_decarbox"/>
    <property type="match status" value="1"/>
</dbReference>
<dbReference type="SUPFAM" id="SSF158694">
    <property type="entry name" value="UraD-Like"/>
    <property type="match status" value="1"/>
</dbReference>
<keyword evidence="9" id="KW-1185">Reference proteome</keyword>
<dbReference type="RefSeq" id="WP_149688479.1">
    <property type="nucleotide sequence ID" value="NZ_SDPQ02000001.1"/>
</dbReference>
<evidence type="ECO:0000256" key="5">
    <source>
        <dbReference type="ARBA" id="ARBA00022793"/>
    </source>
</evidence>
<dbReference type="GO" id="GO:0006144">
    <property type="term" value="P:purine nucleobase metabolic process"/>
    <property type="evidence" value="ECO:0007669"/>
    <property type="project" value="UniProtKB-KW"/>
</dbReference>
<accession>A0A5M4FJP2</accession>
<dbReference type="NCBIfam" id="TIGR03180">
    <property type="entry name" value="UraD_2"/>
    <property type="match status" value="1"/>
</dbReference>
<evidence type="ECO:0000256" key="1">
    <source>
        <dbReference type="ARBA" id="ARBA00001163"/>
    </source>
</evidence>
<evidence type="ECO:0000313" key="8">
    <source>
        <dbReference type="EMBL" id="KAA1400386.1"/>
    </source>
</evidence>
<dbReference type="GO" id="GO:0019628">
    <property type="term" value="P:urate catabolic process"/>
    <property type="evidence" value="ECO:0007669"/>
    <property type="project" value="TreeGrafter"/>
</dbReference>
<evidence type="ECO:0000313" key="9">
    <source>
        <dbReference type="Proteomes" id="UP000380867"/>
    </source>
</evidence>
<evidence type="ECO:0000256" key="6">
    <source>
        <dbReference type="ARBA" id="ARBA00023239"/>
    </source>
</evidence>
<dbReference type="PANTHER" id="PTHR43466">
    <property type="entry name" value="2-OXO-4-HYDROXY-4-CARBOXY-5-UREIDOIMIDAZOLINE DECARBOXYLASE-RELATED"/>
    <property type="match status" value="1"/>
</dbReference>
<protein>
    <recommendedName>
        <fullName evidence="3">2-oxo-4-hydroxy-4-carboxy-5-ureidoimidazoline decarboxylase</fullName>
        <ecNumber evidence="3">4.1.1.97</ecNumber>
    </recommendedName>
</protein>
<keyword evidence="4" id="KW-0659">Purine metabolism</keyword>
<dbReference type="Gene3D" id="1.10.3330.10">
    <property type="entry name" value="Oxo-4-hydroxy-4-carboxy-5-ureidoimidazoline decarboxylase"/>
    <property type="match status" value="1"/>
</dbReference>
<name>A0A5M4FJP2_9ACTN</name>
<comment type="caution">
    <text evidence="8">The sequence shown here is derived from an EMBL/GenBank/DDBJ whole genome shotgun (WGS) entry which is preliminary data.</text>
</comment>
<dbReference type="AlphaFoldDB" id="A0A5M4FJP2"/>
<dbReference type="InterPro" id="IPR036778">
    <property type="entry name" value="OHCU_decarboxylase_sf"/>
</dbReference>
<dbReference type="Proteomes" id="UP000380867">
    <property type="component" value="Unassembled WGS sequence"/>
</dbReference>
<proteinExistence type="predicted"/>
<evidence type="ECO:0000259" key="7">
    <source>
        <dbReference type="Pfam" id="PF09349"/>
    </source>
</evidence>
<comment type="pathway">
    <text evidence="2">Purine metabolism; urate degradation; (S)-allantoin from urate: step 3/3.</text>
</comment>
<dbReference type="GO" id="GO:0051997">
    <property type="term" value="F:2-oxo-4-hydroxy-4-carboxy-5-ureidoimidazoline decarboxylase activity"/>
    <property type="evidence" value="ECO:0007669"/>
    <property type="project" value="UniProtKB-EC"/>
</dbReference>
<evidence type="ECO:0000256" key="2">
    <source>
        <dbReference type="ARBA" id="ARBA00004754"/>
    </source>
</evidence>
<dbReference type="InterPro" id="IPR017595">
    <property type="entry name" value="OHCU_decarboxylase-2"/>
</dbReference>
<comment type="catalytic activity">
    <reaction evidence="1">
        <text>5-hydroxy-2-oxo-4-ureido-2,5-dihydro-1H-imidazole-5-carboxylate + H(+) = (S)-allantoin + CO2</text>
        <dbReference type="Rhea" id="RHEA:26301"/>
        <dbReference type="ChEBI" id="CHEBI:15378"/>
        <dbReference type="ChEBI" id="CHEBI:15678"/>
        <dbReference type="ChEBI" id="CHEBI:16526"/>
        <dbReference type="ChEBI" id="CHEBI:58639"/>
        <dbReference type="EC" id="4.1.1.97"/>
    </reaction>
</comment>
<keyword evidence="5" id="KW-0210">Decarboxylase</keyword>
<dbReference type="EMBL" id="SDPQ02000001">
    <property type="protein sequence ID" value="KAA1400386.1"/>
    <property type="molecule type" value="Genomic_DNA"/>
</dbReference>
<sequence>MRLAEFNALMPEAAGELLRPCADIPAWIDEIVAGRPYGDLGELIGIADVAAEGWSDAEVDAALAQHPRIGERADGAGAEAQMSRNEQSSVSGLDEEIAAGNRAYEAKFGRIFLIRAAGRSATEVLDQLTTRLGHDAETENAVVAQQLREIAVLRLEGMLTA</sequence>
<evidence type="ECO:0000256" key="4">
    <source>
        <dbReference type="ARBA" id="ARBA00022631"/>
    </source>
</evidence>